<reference evidence="1" key="1">
    <citation type="submission" date="2023-07" db="EMBL/GenBank/DDBJ databases">
        <title>Genomic Encyclopedia of Type Strains, Phase IV (KMG-IV): sequencing the most valuable type-strain genomes for metagenomic binning, comparative biology and taxonomic classification.</title>
        <authorList>
            <person name="Goeker M."/>
        </authorList>
    </citation>
    <scope>NUCLEOTIDE SEQUENCE</scope>
    <source>
        <strain evidence="1">DSM 26174</strain>
    </source>
</reference>
<dbReference type="InterPro" id="IPR011250">
    <property type="entry name" value="OMP/PagP_B-barrel"/>
</dbReference>
<dbReference type="SUPFAM" id="SSF56925">
    <property type="entry name" value="OMPA-like"/>
    <property type="match status" value="1"/>
</dbReference>
<evidence type="ECO:0008006" key="3">
    <source>
        <dbReference type="Google" id="ProtNLM"/>
    </source>
</evidence>
<evidence type="ECO:0000313" key="1">
    <source>
        <dbReference type="EMBL" id="MDR6237679.1"/>
    </source>
</evidence>
<organism evidence="1 2">
    <name type="scientific">Aureibacter tunicatorum</name>
    <dbReference type="NCBI Taxonomy" id="866807"/>
    <lineage>
        <taxon>Bacteria</taxon>
        <taxon>Pseudomonadati</taxon>
        <taxon>Bacteroidota</taxon>
        <taxon>Cytophagia</taxon>
        <taxon>Cytophagales</taxon>
        <taxon>Persicobacteraceae</taxon>
        <taxon>Aureibacter</taxon>
    </lineage>
</organism>
<comment type="caution">
    <text evidence="1">The sequence shown here is derived from an EMBL/GenBank/DDBJ whole genome shotgun (WGS) entry which is preliminary data.</text>
</comment>
<dbReference type="RefSeq" id="WP_309937146.1">
    <property type="nucleotide sequence ID" value="NZ_AP025305.1"/>
</dbReference>
<gene>
    <name evidence="1" type="ORF">HNQ88_000655</name>
</gene>
<evidence type="ECO:0000313" key="2">
    <source>
        <dbReference type="Proteomes" id="UP001185092"/>
    </source>
</evidence>
<accession>A0AAE3XMG6</accession>
<keyword evidence="2" id="KW-1185">Reference proteome</keyword>
<dbReference type="AlphaFoldDB" id="A0AAE3XMG6"/>
<dbReference type="Gene3D" id="2.40.160.20">
    <property type="match status" value="1"/>
</dbReference>
<proteinExistence type="predicted"/>
<protein>
    <recommendedName>
        <fullName evidence="3">Outer membrane protein beta-barrel domain-containing protein</fullName>
    </recommendedName>
</protein>
<name>A0AAE3XMG6_9BACT</name>
<dbReference type="Proteomes" id="UP001185092">
    <property type="component" value="Unassembled WGS sequence"/>
</dbReference>
<sequence>MKRFLLVIAVIAMTLSGLRAQRISGGGYSYHSSPLSKVSIFMNGGISQYQGEVSSFYGSNQSLSPMIGFGLGYNINNRWKIRGEGNYYTIQVDDIQDNMQLDSMLNVGFWSRNLEGLLMLEWVVFDGIQKNKASKYFDLRIFAGFGLQFSDTNTSDRQNRLDYQRRDGELYEGMANRIAPIIPVGANITYHITDQISIALETSFRYLLDDYADGYSIENSEMDYFLMSNLQLTYRFWSQKGSSYMYNKYIKKNRR</sequence>
<dbReference type="EMBL" id="JAVDQD010000001">
    <property type="protein sequence ID" value="MDR6237679.1"/>
    <property type="molecule type" value="Genomic_DNA"/>
</dbReference>